<keyword evidence="6 10" id="KW-1133">Transmembrane helix</keyword>
<dbReference type="GO" id="GO:0006879">
    <property type="term" value="P:intracellular iron ion homeostasis"/>
    <property type="evidence" value="ECO:0007669"/>
    <property type="project" value="TreeGrafter"/>
</dbReference>
<comment type="subcellular location">
    <subcellularLocation>
        <location evidence="1">Cell membrane</location>
        <topology evidence="1">Multi-pass membrane protein</topology>
    </subcellularLocation>
</comment>
<dbReference type="PROSITE" id="PS51384">
    <property type="entry name" value="FAD_FR"/>
    <property type="match status" value="1"/>
</dbReference>
<evidence type="ECO:0000256" key="8">
    <source>
        <dbReference type="ARBA" id="ARBA00023136"/>
    </source>
</evidence>
<evidence type="ECO:0000256" key="7">
    <source>
        <dbReference type="ARBA" id="ARBA00023065"/>
    </source>
</evidence>
<evidence type="ECO:0000256" key="4">
    <source>
        <dbReference type="ARBA" id="ARBA00022475"/>
    </source>
</evidence>
<comment type="caution">
    <text evidence="12">The sequence shown here is derived from an EMBL/GenBank/DDBJ whole genome shotgun (WGS) entry which is preliminary data.</text>
</comment>
<protein>
    <recommendedName>
        <fullName evidence="2">ferric-chelate reductase (NADPH)</fullName>
        <ecNumber evidence="2">1.16.1.9</ecNumber>
    </recommendedName>
</protein>
<comment type="catalytic activity">
    <reaction evidence="9">
        <text>2 a Fe(II)-siderophore + NADP(+) + H(+) = 2 a Fe(III)-siderophore + NADPH</text>
        <dbReference type="Rhea" id="RHEA:28795"/>
        <dbReference type="Rhea" id="RHEA-COMP:11342"/>
        <dbReference type="Rhea" id="RHEA-COMP:11344"/>
        <dbReference type="ChEBI" id="CHEBI:15378"/>
        <dbReference type="ChEBI" id="CHEBI:29033"/>
        <dbReference type="ChEBI" id="CHEBI:29034"/>
        <dbReference type="ChEBI" id="CHEBI:57783"/>
        <dbReference type="ChEBI" id="CHEBI:58349"/>
        <dbReference type="EC" id="1.16.1.9"/>
    </reaction>
</comment>
<accession>A0A9W4I0L9</accession>
<dbReference type="PANTHER" id="PTHR32361">
    <property type="entry name" value="FERRIC/CUPRIC REDUCTASE TRANSMEMBRANE COMPONENT"/>
    <property type="match status" value="1"/>
</dbReference>
<feature type="transmembrane region" description="Helical" evidence="10">
    <location>
        <begin position="186"/>
        <end position="203"/>
    </location>
</feature>
<dbReference type="Gene3D" id="3.40.50.80">
    <property type="entry name" value="Nucleotide-binding domain of ferredoxin-NADP reductase (FNR) module"/>
    <property type="match status" value="1"/>
</dbReference>
<sequence>MEATYIYSIVIAGIFILIILVNCLLALAPLGSYLKLKLGCHLTYPYILRRHRLLGPWSRAMFCLQLAYISTNLVVLLIEGLSIASIRDRGGNLALINLIFPLSALHLSYIADVLNLSLHNARRLHRSMGRMGATLLFIHVGASLLKQRADVSLIDSDGLSTVIGGASLGLLILLSLPGIRRLSYEIFLRLHQALSILGLYGIWRHVSDKSRFPRLYVYVTVGIFGCTSILQFAIILYRNGVLSHRGSPRAIITCKSAATIQNTSIKIRLTLPRPVKIMPGQYVNIWLPSVSLLSWLQTHPLTVTSWSCEKQDILELLIYPQHGQSASLFQQVRAIESGGSLSLMALYSGPHGISEQVNDYENVILIASGPGLVAVIPYVAMLIHGYNTCTMHVRRIHLIWQVKELEFAISSEHMLNVLLKDDVMDDGYILNISIYIEHGLFQNRPNLLFGRHDRAFLHQGVPNYETIISSEVSGEGIQGSSTVRDKHGRALVMVWDPYGMKYERWFDKTYPKALAWRNWNINRSQH</sequence>
<dbReference type="AlphaFoldDB" id="A0A9W4I0L9"/>
<dbReference type="GO" id="GO:0006826">
    <property type="term" value="P:iron ion transport"/>
    <property type="evidence" value="ECO:0007669"/>
    <property type="project" value="UniProtKB-ARBA"/>
</dbReference>
<feature type="transmembrane region" description="Helical" evidence="10">
    <location>
        <begin position="363"/>
        <end position="386"/>
    </location>
</feature>
<feature type="transmembrane region" description="Helical" evidence="10">
    <location>
        <begin position="57"/>
        <end position="78"/>
    </location>
</feature>
<dbReference type="PANTHER" id="PTHR32361:SF26">
    <property type="entry name" value="FAD-BINDING 8 DOMAIN-CONTAINING PROTEIN-RELATED"/>
    <property type="match status" value="1"/>
</dbReference>
<reference evidence="12" key="1">
    <citation type="submission" date="2021-07" db="EMBL/GenBank/DDBJ databases">
        <authorList>
            <person name="Branca A.L. A."/>
        </authorList>
    </citation>
    <scope>NUCLEOTIDE SEQUENCE</scope>
</reference>
<feature type="transmembrane region" description="Helical" evidence="10">
    <location>
        <begin position="128"/>
        <end position="146"/>
    </location>
</feature>
<keyword evidence="5 10" id="KW-0812">Transmembrane</keyword>
<gene>
    <name evidence="12" type="ORF">PSALAMII_LOCUS4</name>
</gene>
<feature type="transmembrane region" description="Helical" evidence="10">
    <location>
        <begin position="215"/>
        <end position="237"/>
    </location>
</feature>
<dbReference type="Pfam" id="PF08022">
    <property type="entry name" value="FAD_binding_8"/>
    <property type="match status" value="1"/>
</dbReference>
<evidence type="ECO:0000256" key="10">
    <source>
        <dbReference type="SAM" id="Phobius"/>
    </source>
</evidence>
<evidence type="ECO:0000256" key="2">
    <source>
        <dbReference type="ARBA" id="ARBA00012668"/>
    </source>
</evidence>
<feature type="transmembrane region" description="Helical" evidence="10">
    <location>
        <begin position="98"/>
        <end position="116"/>
    </location>
</feature>
<dbReference type="EC" id="1.16.1.9" evidence="2"/>
<evidence type="ECO:0000313" key="13">
    <source>
        <dbReference type="Proteomes" id="UP001152592"/>
    </source>
</evidence>
<feature type="domain" description="FAD-binding FR-type" evidence="11">
    <location>
        <begin position="245"/>
        <end position="357"/>
    </location>
</feature>
<dbReference type="Proteomes" id="UP001152592">
    <property type="component" value="Unassembled WGS sequence"/>
</dbReference>
<dbReference type="InterPro" id="IPR013130">
    <property type="entry name" value="Fe3_Rdtase_TM_dom"/>
</dbReference>
<evidence type="ECO:0000313" key="12">
    <source>
        <dbReference type="EMBL" id="CAG8217738.1"/>
    </source>
</evidence>
<keyword evidence="7" id="KW-0406">Ion transport</keyword>
<dbReference type="Pfam" id="PF01794">
    <property type="entry name" value="Ferric_reduct"/>
    <property type="match status" value="1"/>
</dbReference>
<dbReference type="InterPro" id="IPR017927">
    <property type="entry name" value="FAD-bd_FR_type"/>
</dbReference>
<evidence type="ECO:0000256" key="9">
    <source>
        <dbReference type="ARBA" id="ARBA00048483"/>
    </source>
</evidence>
<proteinExistence type="predicted"/>
<dbReference type="GO" id="GO:0005886">
    <property type="term" value="C:plasma membrane"/>
    <property type="evidence" value="ECO:0007669"/>
    <property type="project" value="UniProtKB-SubCell"/>
</dbReference>
<dbReference type="InterPro" id="IPR051410">
    <property type="entry name" value="Ferric/Cupric_Reductase"/>
</dbReference>
<evidence type="ECO:0000256" key="1">
    <source>
        <dbReference type="ARBA" id="ARBA00004651"/>
    </source>
</evidence>
<dbReference type="InterPro" id="IPR013112">
    <property type="entry name" value="FAD-bd_8"/>
</dbReference>
<dbReference type="GO" id="GO:0015677">
    <property type="term" value="P:copper ion import"/>
    <property type="evidence" value="ECO:0007669"/>
    <property type="project" value="TreeGrafter"/>
</dbReference>
<dbReference type="CDD" id="cd06186">
    <property type="entry name" value="NOX_Duox_like_FAD_NADP"/>
    <property type="match status" value="1"/>
</dbReference>
<evidence type="ECO:0000256" key="5">
    <source>
        <dbReference type="ARBA" id="ARBA00022692"/>
    </source>
</evidence>
<organism evidence="12 13">
    <name type="scientific">Penicillium salamii</name>
    <dbReference type="NCBI Taxonomy" id="1612424"/>
    <lineage>
        <taxon>Eukaryota</taxon>
        <taxon>Fungi</taxon>
        <taxon>Dikarya</taxon>
        <taxon>Ascomycota</taxon>
        <taxon>Pezizomycotina</taxon>
        <taxon>Eurotiomycetes</taxon>
        <taxon>Eurotiomycetidae</taxon>
        <taxon>Eurotiales</taxon>
        <taxon>Aspergillaceae</taxon>
        <taxon>Penicillium</taxon>
    </lineage>
</organism>
<evidence type="ECO:0000256" key="6">
    <source>
        <dbReference type="ARBA" id="ARBA00022989"/>
    </source>
</evidence>
<dbReference type="SUPFAM" id="SSF63380">
    <property type="entry name" value="Riboflavin synthase domain-like"/>
    <property type="match status" value="1"/>
</dbReference>
<dbReference type="GO" id="GO:0052851">
    <property type="term" value="F:ferric-chelate reductase (NADPH) activity"/>
    <property type="evidence" value="ECO:0007669"/>
    <property type="project" value="UniProtKB-EC"/>
</dbReference>
<dbReference type="OrthoDB" id="409173at2759"/>
<feature type="transmembrane region" description="Helical" evidence="10">
    <location>
        <begin position="158"/>
        <end position="179"/>
    </location>
</feature>
<name>A0A9W4I0L9_9EURO</name>
<dbReference type="EMBL" id="CAJVPD010000001">
    <property type="protein sequence ID" value="CAG8217738.1"/>
    <property type="molecule type" value="Genomic_DNA"/>
</dbReference>
<evidence type="ECO:0000256" key="3">
    <source>
        <dbReference type="ARBA" id="ARBA00022448"/>
    </source>
</evidence>
<dbReference type="InterPro" id="IPR017938">
    <property type="entry name" value="Riboflavin_synthase-like_b-brl"/>
</dbReference>
<keyword evidence="4" id="KW-1003">Cell membrane</keyword>
<keyword evidence="8 10" id="KW-0472">Membrane</keyword>
<dbReference type="InterPro" id="IPR039261">
    <property type="entry name" value="FNR_nucleotide-bd"/>
</dbReference>
<keyword evidence="3" id="KW-0813">Transport</keyword>
<feature type="transmembrane region" description="Helical" evidence="10">
    <location>
        <begin position="6"/>
        <end position="28"/>
    </location>
</feature>
<evidence type="ECO:0000259" key="11">
    <source>
        <dbReference type="PROSITE" id="PS51384"/>
    </source>
</evidence>